<feature type="transmembrane region" description="Helical" evidence="7">
    <location>
        <begin position="153"/>
        <end position="186"/>
    </location>
</feature>
<gene>
    <name evidence="9" type="ORF">HannXRQ_Chr13g0418921</name>
    <name evidence="8" type="ORF">HanXRQr2_Chr13g0609811</name>
</gene>
<evidence type="ECO:0000256" key="3">
    <source>
        <dbReference type="ARBA" id="ARBA00022692"/>
    </source>
</evidence>
<accession>A0A251SVV8</accession>
<reference evidence="9" key="2">
    <citation type="submission" date="2017-02" db="EMBL/GenBank/DDBJ databases">
        <title>Sunflower complete genome.</title>
        <authorList>
            <person name="Langlade N."/>
            <person name="Munos S."/>
        </authorList>
    </citation>
    <scope>NUCLEOTIDE SEQUENCE [LARGE SCALE GENOMIC DNA]</scope>
    <source>
        <tissue evidence="9">Leaves</tissue>
    </source>
</reference>
<feature type="transmembrane region" description="Helical" evidence="7">
    <location>
        <begin position="45"/>
        <end position="66"/>
    </location>
</feature>
<dbReference type="GO" id="GO:0055085">
    <property type="term" value="P:transmembrane transport"/>
    <property type="evidence" value="ECO:0000318"/>
    <property type="project" value="GO_Central"/>
</dbReference>
<evidence type="ECO:0000256" key="6">
    <source>
        <dbReference type="ARBA" id="ARBA00044504"/>
    </source>
</evidence>
<comment type="similarity">
    <text evidence="2">Belongs to the major facilitator superfamily. Proton-dependent oligopeptide transporter (POT/PTR) (TC 2.A.17) family.</text>
</comment>
<evidence type="ECO:0000313" key="9">
    <source>
        <dbReference type="EMBL" id="OTG02968.1"/>
    </source>
</evidence>
<dbReference type="Pfam" id="PF00854">
    <property type="entry name" value="PTR2"/>
    <property type="match status" value="1"/>
</dbReference>
<proteinExistence type="inferred from homology"/>
<comment type="subcellular location">
    <subcellularLocation>
        <location evidence="1">Membrane</location>
        <topology evidence="1">Multi-pass membrane protein</topology>
    </subcellularLocation>
</comment>
<dbReference type="PANTHER" id="PTHR11654">
    <property type="entry name" value="OLIGOPEPTIDE TRANSPORTER-RELATED"/>
    <property type="match status" value="1"/>
</dbReference>
<evidence type="ECO:0000256" key="2">
    <source>
        <dbReference type="ARBA" id="ARBA00005982"/>
    </source>
</evidence>
<sequence>MEKFLVVLQYVHYAGMAENYALLMLITYITDVWGLGLIHAAGLINLWIGTTKLMPFAFLFVIDNYVSNSYSMLIFSTAASGLGMGLLSISTPSWLYSRITGACSEYTIKCIDEKQQILFYLGLMLIMIGKSAKEATMEAVHFKCLVTSSDTKVTIIFGLLFSIVESWSIRFGISAVFSFMTVYLLMGKAWSHKLDINKLEKSPVTTVLRVCVASFLKTFKGIQYDSTGIYKDIERNDHQLSHSSSIRLSKNSDKYGHNTLIHCSHQEVEDTKTLVRLLPVGVVLVFLGLISSMGNTYFVKQGDRLNPSIIIWKYVGVSQLFSIYEYSKNQFGKYTRKDFETLFKHPPRQQLLYAMIYAIPCCMAAAIVESSRLNVISKLGLENKQENIIPMRTFWLIPQFFILGIVDGSMERSIDMFFVQEMPLSMRNYGILVLKGFVGLGTIGSVLFVYVIGKISEMGGRPSWFHHNMENSRLDLFYWLLMVLCVVLLVAWIVLSQCVILAWNKQRPLNYKEDENDRLLEPGSDLDSIEDGKIGDQMVEAVIIEYLTKWRNTIKPIE</sequence>
<dbReference type="GO" id="GO:0016020">
    <property type="term" value="C:membrane"/>
    <property type="evidence" value="ECO:0000318"/>
    <property type="project" value="GO_Central"/>
</dbReference>
<dbReference type="InParanoid" id="A0A251SVV8"/>
<dbReference type="InterPro" id="IPR036259">
    <property type="entry name" value="MFS_trans_sf"/>
</dbReference>
<feature type="transmembrane region" description="Helical" evidence="7">
    <location>
        <begin position="72"/>
        <end position="96"/>
    </location>
</feature>
<keyword evidence="4 7" id="KW-1133">Transmembrane helix</keyword>
<evidence type="ECO:0000256" key="5">
    <source>
        <dbReference type="ARBA" id="ARBA00023136"/>
    </source>
</evidence>
<evidence type="ECO:0000256" key="4">
    <source>
        <dbReference type="ARBA" id="ARBA00022989"/>
    </source>
</evidence>
<feature type="transmembrane region" description="Helical" evidence="7">
    <location>
        <begin position="476"/>
        <end position="503"/>
    </location>
</feature>
<feature type="transmembrane region" description="Helical" evidence="7">
    <location>
        <begin position="310"/>
        <end position="327"/>
    </location>
</feature>
<keyword evidence="5 7" id="KW-0472">Membrane</keyword>
<dbReference type="AlphaFoldDB" id="A0A251SVV8"/>
<feature type="transmembrane region" description="Helical" evidence="7">
    <location>
        <begin position="388"/>
        <end position="408"/>
    </location>
</feature>
<comment type="similarity">
    <text evidence="6">Belongs to the major facilitator superfamily. Phosphate:H(+) symporter (TC 2.A.1.9) family.</text>
</comment>
<dbReference type="GO" id="GO:0022857">
    <property type="term" value="F:transmembrane transporter activity"/>
    <property type="evidence" value="ECO:0000318"/>
    <property type="project" value="GO_Central"/>
</dbReference>
<dbReference type="EMBL" id="MNCJ02000328">
    <property type="protein sequence ID" value="KAF5775230.1"/>
    <property type="molecule type" value="Genomic_DNA"/>
</dbReference>
<evidence type="ECO:0000256" key="1">
    <source>
        <dbReference type="ARBA" id="ARBA00004141"/>
    </source>
</evidence>
<feature type="transmembrane region" description="Helical" evidence="7">
    <location>
        <begin position="351"/>
        <end position="368"/>
    </location>
</feature>
<dbReference type="InterPro" id="IPR000109">
    <property type="entry name" value="POT_fam"/>
</dbReference>
<dbReference type="Proteomes" id="UP000215914">
    <property type="component" value="Chromosome 13"/>
</dbReference>
<organism evidence="9 10">
    <name type="scientific">Helianthus annuus</name>
    <name type="common">Common sunflower</name>
    <dbReference type="NCBI Taxonomy" id="4232"/>
    <lineage>
        <taxon>Eukaryota</taxon>
        <taxon>Viridiplantae</taxon>
        <taxon>Streptophyta</taxon>
        <taxon>Embryophyta</taxon>
        <taxon>Tracheophyta</taxon>
        <taxon>Spermatophyta</taxon>
        <taxon>Magnoliopsida</taxon>
        <taxon>eudicotyledons</taxon>
        <taxon>Gunneridae</taxon>
        <taxon>Pentapetalae</taxon>
        <taxon>asterids</taxon>
        <taxon>campanulids</taxon>
        <taxon>Asterales</taxon>
        <taxon>Asteraceae</taxon>
        <taxon>Asteroideae</taxon>
        <taxon>Heliantheae alliance</taxon>
        <taxon>Heliantheae</taxon>
        <taxon>Helianthus</taxon>
    </lineage>
</organism>
<name>A0A251SVV8_HELAN</name>
<dbReference type="EMBL" id="CM007902">
    <property type="protein sequence ID" value="OTG02968.1"/>
    <property type="molecule type" value="Genomic_DNA"/>
</dbReference>
<feature type="transmembrane region" description="Helical" evidence="7">
    <location>
        <begin position="277"/>
        <end position="298"/>
    </location>
</feature>
<feature type="transmembrane region" description="Helical" evidence="7">
    <location>
        <begin position="429"/>
        <end position="456"/>
    </location>
</feature>
<feature type="transmembrane region" description="Helical" evidence="7">
    <location>
        <begin position="20"/>
        <end position="38"/>
    </location>
</feature>
<evidence type="ECO:0000313" key="8">
    <source>
        <dbReference type="EMBL" id="KAF5775230.1"/>
    </source>
</evidence>
<evidence type="ECO:0000256" key="7">
    <source>
        <dbReference type="SAM" id="Phobius"/>
    </source>
</evidence>
<evidence type="ECO:0000313" key="10">
    <source>
        <dbReference type="Proteomes" id="UP000215914"/>
    </source>
</evidence>
<protein>
    <submittedName>
        <fullName evidence="8 9">Proton-dependent oligopeptide transporter family</fullName>
    </submittedName>
</protein>
<dbReference type="Gramene" id="mRNA:HanXRQr2_Chr13g0609811">
    <property type="protein sequence ID" value="mRNA:HanXRQr2_Chr13g0609811"/>
    <property type="gene ID" value="HanXRQr2_Chr13g0609811"/>
</dbReference>
<keyword evidence="10" id="KW-1185">Reference proteome</keyword>
<reference evidence="8" key="3">
    <citation type="submission" date="2020-06" db="EMBL/GenBank/DDBJ databases">
        <title>Helianthus annuus Genome sequencing and assembly Release 2.</title>
        <authorList>
            <person name="Gouzy J."/>
            <person name="Langlade N."/>
            <person name="Munos S."/>
        </authorList>
    </citation>
    <scope>NUCLEOTIDE SEQUENCE</scope>
    <source>
        <tissue evidence="8">Leaves</tissue>
    </source>
</reference>
<reference evidence="8 10" key="1">
    <citation type="journal article" date="2017" name="Nature">
        <title>The sunflower genome provides insights into oil metabolism, flowering and Asterid evolution.</title>
        <authorList>
            <person name="Badouin H."/>
            <person name="Gouzy J."/>
            <person name="Grassa C.J."/>
            <person name="Murat F."/>
            <person name="Staton S.E."/>
            <person name="Cottret L."/>
            <person name="Lelandais-Briere C."/>
            <person name="Owens G.L."/>
            <person name="Carrere S."/>
            <person name="Mayjonade B."/>
            <person name="Legrand L."/>
            <person name="Gill N."/>
            <person name="Kane N.C."/>
            <person name="Bowers J.E."/>
            <person name="Hubner S."/>
            <person name="Bellec A."/>
            <person name="Berard A."/>
            <person name="Berges H."/>
            <person name="Blanchet N."/>
            <person name="Boniface M.C."/>
            <person name="Brunel D."/>
            <person name="Catrice O."/>
            <person name="Chaidir N."/>
            <person name="Claudel C."/>
            <person name="Donnadieu C."/>
            <person name="Faraut T."/>
            <person name="Fievet G."/>
            <person name="Helmstetter N."/>
            <person name="King M."/>
            <person name="Knapp S.J."/>
            <person name="Lai Z."/>
            <person name="Le Paslier M.C."/>
            <person name="Lippi Y."/>
            <person name="Lorenzon L."/>
            <person name="Mandel J.R."/>
            <person name="Marage G."/>
            <person name="Marchand G."/>
            <person name="Marquand E."/>
            <person name="Bret-Mestries E."/>
            <person name="Morien E."/>
            <person name="Nambeesan S."/>
            <person name="Nguyen T."/>
            <person name="Pegot-Espagnet P."/>
            <person name="Pouilly N."/>
            <person name="Raftis F."/>
            <person name="Sallet E."/>
            <person name="Schiex T."/>
            <person name="Thomas J."/>
            <person name="Vandecasteele C."/>
            <person name="Vares D."/>
            <person name="Vear F."/>
            <person name="Vautrin S."/>
            <person name="Crespi M."/>
            <person name="Mangin B."/>
            <person name="Burke J.M."/>
            <person name="Salse J."/>
            <person name="Munos S."/>
            <person name="Vincourt P."/>
            <person name="Rieseberg L.H."/>
            <person name="Langlade N.B."/>
        </authorList>
    </citation>
    <scope>NUCLEOTIDE SEQUENCE [LARGE SCALE GENOMIC DNA]</scope>
    <source>
        <strain evidence="10">cv. SF193</strain>
        <tissue evidence="8">Leaves</tissue>
    </source>
</reference>
<dbReference type="Gene3D" id="1.20.1250.20">
    <property type="entry name" value="MFS general substrate transporter like domains"/>
    <property type="match status" value="1"/>
</dbReference>
<keyword evidence="3 7" id="KW-0812">Transmembrane</keyword>